<dbReference type="PROSITE" id="PS00175">
    <property type="entry name" value="PG_MUTASE"/>
    <property type="match status" value="1"/>
</dbReference>
<feature type="active site" description="Proton donor/acceptor" evidence="5">
    <location>
        <position position="100"/>
    </location>
</feature>
<feature type="binding site" evidence="6">
    <location>
        <position position="72"/>
    </location>
    <ligand>
        <name>substrate</name>
    </ligand>
</feature>
<evidence type="ECO:0000256" key="3">
    <source>
        <dbReference type="ARBA" id="ARBA00022801"/>
    </source>
</evidence>
<keyword evidence="9" id="KW-1185">Reference proteome</keyword>
<gene>
    <name evidence="8" type="ORF">COCON_G00228760</name>
</gene>
<evidence type="ECO:0000256" key="4">
    <source>
        <dbReference type="ARBA" id="ARBA00038362"/>
    </source>
</evidence>
<dbReference type="InterPro" id="IPR051695">
    <property type="entry name" value="Phosphoglycerate_Mutase"/>
</dbReference>
<dbReference type="GO" id="GO:0005829">
    <property type="term" value="C:cytosol"/>
    <property type="evidence" value="ECO:0007669"/>
    <property type="project" value="TreeGrafter"/>
</dbReference>
<proteinExistence type="inferred from homology"/>
<organism evidence="8 9">
    <name type="scientific">Conger conger</name>
    <name type="common">Conger eel</name>
    <name type="synonym">Muraena conger</name>
    <dbReference type="NCBI Taxonomy" id="82655"/>
    <lineage>
        <taxon>Eukaryota</taxon>
        <taxon>Metazoa</taxon>
        <taxon>Chordata</taxon>
        <taxon>Craniata</taxon>
        <taxon>Vertebrata</taxon>
        <taxon>Euteleostomi</taxon>
        <taxon>Actinopterygii</taxon>
        <taxon>Neopterygii</taxon>
        <taxon>Teleostei</taxon>
        <taxon>Anguilliformes</taxon>
        <taxon>Congridae</taxon>
        <taxon>Conger</taxon>
    </lineage>
</organism>
<name>A0A9Q1HJ91_CONCO</name>
<dbReference type="EC" id="3.1.3.46" evidence="2"/>
<evidence type="ECO:0000256" key="1">
    <source>
        <dbReference type="ARBA" id="ARBA00000464"/>
    </source>
</evidence>
<dbReference type="PANTHER" id="PTHR46517">
    <property type="entry name" value="FRUCTOSE-2,6-BISPHOSPHATASE TIGAR"/>
    <property type="match status" value="1"/>
</dbReference>
<accession>A0A9Q1HJ91</accession>
<dbReference type="CDD" id="cd07067">
    <property type="entry name" value="HP_PGM_like"/>
    <property type="match status" value="1"/>
</dbReference>
<dbReference type="GO" id="GO:0004331">
    <property type="term" value="F:fructose-2,6-bisphosphate 2-phosphatase activity"/>
    <property type="evidence" value="ECO:0007669"/>
    <property type="project" value="UniProtKB-EC"/>
</dbReference>
<dbReference type="Gene3D" id="3.40.50.1240">
    <property type="entry name" value="Phosphoglycerate mutase-like"/>
    <property type="match status" value="1"/>
</dbReference>
<dbReference type="SMART" id="SM00855">
    <property type="entry name" value="PGAM"/>
    <property type="match status" value="1"/>
</dbReference>
<dbReference type="PANTHER" id="PTHR46517:SF3">
    <property type="entry name" value="FRUCTOSE-2,6-BISPHOSPHATASE TIGAR A-RELATED"/>
    <property type="match status" value="1"/>
</dbReference>
<dbReference type="InterPro" id="IPR013078">
    <property type="entry name" value="His_Pase_superF_clade-1"/>
</dbReference>
<dbReference type="InterPro" id="IPR029033">
    <property type="entry name" value="His_PPase_superfam"/>
</dbReference>
<feature type="compositionally biased region" description="Basic and acidic residues" evidence="7">
    <location>
        <begin position="157"/>
        <end position="168"/>
    </location>
</feature>
<evidence type="ECO:0000256" key="6">
    <source>
        <dbReference type="PIRSR" id="PIRSR613078-2"/>
    </source>
</evidence>
<evidence type="ECO:0000256" key="7">
    <source>
        <dbReference type="SAM" id="MobiDB-lite"/>
    </source>
</evidence>
<feature type="active site" description="Tele-phosphohistidine intermediate" evidence="5">
    <location>
        <position position="22"/>
    </location>
</feature>
<dbReference type="Proteomes" id="UP001152803">
    <property type="component" value="Unassembled WGS sequence"/>
</dbReference>
<evidence type="ECO:0000256" key="2">
    <source>
        <dbReference type="ARBA" id="ARBA00013067"/>
    </source>
</evidence>
<evidence type="ECO:0000256" key="5">
    <source>
        <dbReference type="PIRSR" id="PIRSR613078-1"/>
    </source>
</evidence>
<dbReference type="InterPro" id="IPR001345">
    <property type="entry name" value="PG/BPGM_mutase_AS"/>
</dbReference>
<evidence type="ECO:0000313" key="9">
    <source>
        <dbReference type="Proteomes" id="UP001152803"/>
    </source>
</evidence>
<dbReference type="AlphaFoldDB" id="A0A9Q1HJ91"/>
<evidence type="ECO:0000313" key="8">
    <source>
        <dbReference type="EMBL" id="KAJ8249660.1"/>
    </source>
</evidence>
<dbReference type="OrthoDB" id="354304at2759"/>
<comment type="catalytic activity">
    <reaction evidence="1">
        <text>beta-D-fructose 2,6-bisphosphate + H2O = beta-D-fructose 6-phosphate + phosphate</text>
        <dbReference type="Rhea" id="RHEA:17289"/>
        <dbReference type="ChEBI" id="CHEBI:15377"/>
        <dbReference type="ChEBI" id="CHEBI:43474"/>
        <dbReference type="ChEBI" id="CHEBI:57634"/>
        <dbReference type="ChEBI" id="CHEBI:58579"/>
        <dbReference type="EC" id="3.1.3.46"/>
    </reaction>
</comment>
<dbReference type="GO" id="GO:0045820">
    <property type="term" value="P:negative regulation of glycolytic process"/>
    <property type="evidence" value="ECO:0007669"/>
    <property type="project" value="TreeGrafter"/>
</dbReference>
<protein>
    <recommendedName>
        <fullName evidence="2">fructose-2,6-bisphosphate 2-phosphatase</fullName>
        <ecNumber evidence="2">3.1.3.46</ecNumber>
    </recommendedName>
</protein>
<dbReference type="EMBL" id="JAFJMO010000019">
    <property type="protein sequence ID" value="KAJ8249660.1"/>
    <property type="molecule type" value="Genomic_DNA"/>
</dbReference>
<comment type="similarity">
    <text evidence="4">Belongs to the phosphoglycerate mutase family.</text>
</comment>
<comment type="caution">
    <text evidence="8">The sequence shown here is derived from an EMBL/GenBank/DDBJ whole genome shotgun (WGS) entry which is preliminary data.</text>
</comment>
<feature type="binding site" evidence="6">
    <location>
        <begin position="21"/>
        <end position="28"/>
    </location>
    <ligand>
        <name>substrate</name>
    </ligand>
</feature>
<feature type="region of interest" description="Disordered" evidence="7">
    <location>
        <begin position="157"/>
        <end position="189"/>
    </location>
</feature>
<reference evidence="8" key="1">
    <citation type="journal article" date="2023" name="Science">
        <title>Genome structures resolve the early diversification of teleost fishes.</title>
        <authorList>
            <person name="Parey E."/>
            <person name="Louis A."/>
            <person name="Montfort J."/>
            <person name="Bouchez O."/>
            <person name="Roques C."/>
            <person name="Iampietro C."/>
            <person name="Lluch J."/>
            <person name="Castinel A."/>
            <person name="Donnadieu C."/>
            <person name="Desvignes T."/>
            <person name="Floi Bucao C."/>
            <person name="Jouanno E."/>
            <person name="Wen M."/>
            <person name="Mejri S."/>
            <person name="Dirks R."/>
            <person name="Jansen H."/>
            <person name="Henkel C."/>
            <person name="Chen W.J."/>
            <person name="Zahm M."/>
            <person name="Cabau C."/>
            <person name="Klopp C."/>
            <person name="Thompson A.W."/>
            <person name="Robinson-Rechavi M."/>
            <person name="Braasch I."/>
            <person name="Lecointre G."/>
            <person name="Bobe J."/>
            <person name="Postlethwait J.H."/>
            <person name="Berthelot C."/>
            <person name="Roest Crollius H."/>
            <person name="Guiguen Y."/>
        </authorList>
    </citation>
    <scope>NUCLEOTIDE SEQUENCE</scope>
    <source>
        <strain evidence="8">Concon-B</strain>
    </source>
</reference>
<dbReference type="GO" id="GO:0043456">
    <property type="term" value="P:regulation of pentose-phosphate shunt"/>
    <property type="evidence" value="ECO:0007669"/>
    <property type="project" value="TreeGrafter"/>
</dbReference>
<dbReference type="Pfam" id="PF00300">
    <property type="entry name" value="His_Phos_1"/>
    <property type="match status" value="1"/>
</dbReference>
<dbReference type="SUPFAM" id="SSF53254">
    <property type="entry name" value="Phosphoglycerate mutase-like"/>
    <property type="match status" value="1"/>
</dbReference>
<keyword evidence="3" id="KW-0378">Hydrolase</keyword>
<sequence length="276" mass="29996">MPASAHTQSKELLTFGLTMVRHGETQYNKDRLLQGQGIDTPLSETGRQQSGAAGLYLRDLKFTNVFVSNMQRARQTADIIVKNNAHCSGLEIVVDPQLKERSFGIAEGGPVQCMKDMAKAAGQACGDFTPPQGETPEQVRERIRGFLSSMFQRMAADHCGDGQPEPRGRSQAALDTDDDTPLPGRPDDGLSDVGAHALVVGHGAYISLVVRHLVEELQCSLPGGLKASHSFSSCPNTGLCRFLLTLRAGERGPEPGHVRCVFLNRRDHLKSSKEHK</sequence>